<keyword evidence="5" id="KW-1185">Reference proteome</keyword>
<reference evidence="4" key="1">
    <citation type="submission" date="2022-06" db="EMBL/GenBank/DDBJ databases">
        <title>Genome Sequence of Candolleomyces eurysporus.</title>
        <authorList>
            <person name="Buettner E."/>
        </authorList>
    </citation>
    <scope>NUCLEOTIDE SEQUENCE</scope>
    <source>
        <strain evidence="4">VTCC 930004</strain>
    </source>
</reference>
<dbReference type="Pfam" id="PF18803">
    <property type="entry name" value="CxC2"/>
    <property type="match status" value="1"/>
</dbReference>
<gene>
    <name evidence="4" type="ORF">H1R20_g6609</name>
</gene>
<accession>A0A9W8MFW9</accession>
<organism evidence="4 5">
    <name type="scientific">Candolleomyces eurysporus</name>
    <dbReference type="NCBI Taxonomy" id="2828524"/>
    <lineage>
        <taxon>Eukaryota</taxon>
        <taxon>Fungi</taxon>
        <taxon>Dikarya</taxon>
        <taxon>Basidiomycota</taxon>
        <taxon>Agaricomycotina</taxon>
        <taxon>Agaricomycetes</taxon>
        <taxon>Agaricomycetidae</taxon>
        <taxon>Agaricales</taxon>
        <taxon>Agaricineae</taxon>
        <taxon>Psathyrellaceae</taxon>
        <taxon>Candolleomyces</taxon>
    </lineage>
</organism>
<feature type="compositionally biased region" description="Low complexity" evidence="2">
    <location>
        <begin position="1028"/>
        <end position="1045"/>
    </location>
</feature>
<protein>
    <recommendedName>
        <fullName evidence="3">CxC2-like cysteine cluster KDZ transposase-associated domain-containing protein</fullName>
    </recommendedName>
</protein>
<dbReference type="OrthoDB" id="3261436at2759"/>
<comment type="caution">
    <text evidence="4">The sequence shown here is derived from an EMBL/GenBank/DDBJ whole genome shotgun (WGS) entry which is preliminary data.</text>
</comment>
<dbReference type="AlphaFoldDB" id="A0A9W8MFW9"/>
<evidence type="ECO:0000256" key="1">
    <source>
        <dbReference type="SAM" id="Coils"/>
    </source>
</evidence>
<dbReference type="InterPro" id="IPR040521">
    <property type="entry name" value="KDZ"/>
</dbReference>
<feature type="coiled-coil region" evidence="1">
    <location>
        <begin position="815"/>
        <end position="842"/>
    </location>
</feature>
<sequence length="1045" mass="118905">MVRVKKLKMTTSGFKATDTHYHSDAIAAFTWKEIVLSDSQMNAVWDRVHQSAGWDPGYVDSFVNKDQLPPEADPELPKTAQKGDKAMHEWMEHADAFLRALITLEGRGGSPDCCSRCQVPGKECYRCLCCDNLGLVCEACMVVTHQNLPLHRIELWNKSYFVKVSLKSLGLRIQLGHPSGDRCPRPMAAWGDDFIIIDCDQIHSVGLDFCGCGRSSNGQVEQLLERRLYPATVVNPKTAATFRVLETFEILQYESKLSTYEYYQTISRLTDNTGLHVPKDRYPTLLRIVHQWRHLKLLKRTGRGHDPIRGVSETRPGECALLCPPCPHPGINLPEGWEDIERGLRFLYALNLALDANFRMKRKDCSSEAADPGLSKGYAYVVEESAFQEYLKKHEDETEPKSTCSRHDAVNLADMRPGQGYASSGIATVECSRHNAKRPLAICDMQRGEKYSNMDYITILSIQLCFLKLYFISYDIACQWFIHLFARISQIDPSSPLLQSDAEIRFLVPKFHLPAHIPACRNRFAFMLTPGAALGDGEAPERGWGELNPLATSTREMGPGTRRDTLDYHFGDYNWRKIVRLGDSLFKKLKTATSDVAEHVIAHQELEATINPEKLHSWTGAMTAWELDPANNPNPYEVLVKTPTQAAVRRQIAEEEEKALASGVDVSLSDEVSPCSLIAMGIDLEGEQRSLKTLTESLWDHSQDRQITRVKLRSNALTRKLEEWFSLLQLYIPTSITLRKREPQKKATPKPFDVKLWMPSQIGKLISFDRSLAEIEYKLRNAQAHEALGVLRRNLQIRATLYDIKDRWLRGQGANTRALNALATVQARIAAARDEYRQARTALLALADLLGYANVDKEFLPLQDKDIRSMVEPEPGLGETRRTLSWIWRRVNAADATEEETQEFVAETIRVEWGKSRARAQRFQEEIELVQEEMKRTLRFFVWKADDWRHKGVAFQDKPTSPEHLEGLKAYAERQAVLCQSLHDAFKHQWEGVPSLVRDARDEMDSPDLFYQRKQKEFERKNKKVNEVSVSDSTPSSSTISCPLD</sequence>
<feature type="region of interest" description="Disordered" evidence="2">
    <location>
        <begin position="1022"/>
        <end position="1045"/>
    </location>
</feature>
<dbReference type="EMBL" id="JANBPK010000835">
    <property type="protein sequence ID" value="KAJ2930485.1"/>
    <property type="molecule type" value="Genomic_DNA"/>
</dbReference>
<evidence type="ECO:0000256" key="2">
    <source>
        <dbReference type="SAM" id="MobiDB-lite"/>
    </source>
</evidence>
<evidence type="ECO:0000313" key="4">
    <source>
        <dbReference type="EMBL" id="KAJ2930485.1"/>
    </source>
</evidence>
<dbReference type="PANTHER" id="PTHR33096">
    <property type="entry name" value="CXC2 DOMAIN-CONTAINING PROTEIN"/>
    <property type="match status" value="1"/>
</dbReference>
<keyword evidence="1" id="KW-0175">Coiled coil</keyword>
<evidence type="ECO:0000259" key="3">
    <source>
        <dbReference type="Pfam" id="PF18803"/>
    </source>
</evidence>
<dbReference type="Proteomes" id="UP001140091">
    <property type="component" value="Unassembled WGS sequence"/>
</dbReference>
<evidence type="ECO:0000313" key="5">
    <source>
        <dbReference type="Proteomes" id="UP001140091"/>
    </source>
</evidence>
<proteinExistence type="predicted"/>
<dbReference type="PANTHER" id="PTHR33096:SF1">
    <property type="entry name" value="CXC1-LIKE CYSTEINE CLUSTER ASSOCIATED WITH KDZ TRANSPOSASES DOMAIN-CONTAINING PROTEIN"/>
    <property type="match status" value="1"/>
</dbReference>
<dbReference type="Pfam" id="PF18758">
    <property type="entry name" value="KDZ"/>
    <property type="match status" value="1"/>
</dbReference>
<dbReference type="InterPro" id="IPR041457">
    <property type="entry name" value="CxC2_KDZ-assoc"/>
</dbReference>
<feature type="domain" description="CxC2-like cysteine cluster KDZ transposase-associated" evidence="3">
    <location>
        <begin position="166"/>
        <end position="274"/>
    </location>
</feature>
<feature type="non-terminal residue" evidence="4">
    <location>
        <position position="1"/>
    </location>
</feature>
<name>A0A9W8MFW9_9AGAR</name>